<dbReference type="SUPFAM" id="SSF56322">
    <property type="entry name" value="ADC synthase"/>
    <property type="match status" value="1"/>
</dbReference>
<dbReference type="PANTHER" id="PTHR11236:SF50">
    <property type="entry name" value="AMINODEOXYCHORISMATE SYNTHASE COMPONENT 1"/>
    <property type="match status" value="1"/>
</dbReference>
<keyword evidence="3" id="KW-1185">Reference proteome</keyword>
<dbReference type="GO" id="GO:0046820">
    <property type="term" value="F:4-amino-4-deoxychorismate synthase activity"/>
    <property type="evidence" value="ECO:0007669"/>
    <property type="project" value="TreeGrafter"/>
</dbReference>
<dbReference type="AlphaFoldDB" id="A0A0E9LPU7"/>
<dbReference type="OrthoDB" id="9803598at2"/>
<dbReference type="PRINTS" id="PR00095">
    <property type="entry name" value="ANTSNTHASEI"/>
</dbReference>
<dbReference type="InterPro" id="IPR015890">
    <property type="entry name" value="Chorismate_C"/>
</dbReference>
<dbReference type="InterPro" id="IPR019999">
    <property type="entry name" value="Anth_synth_I-like"/>
</dbReference>
<reference evidence="2 3" key="1">
    <citation type="journal article" date="2015" name="Microbes Environ.">
        <title>Distribution and evolution of nitrogen fixation genes in the phylum bacteroidetes.</title>
        <authorList>
            <person name="Inoue J."/>
            <person name="Oshima K."/>
            <person name="Suda W."/>
            <person name="Sakamoto M."/>
            <person name="Iino T."/>
            <person name="Noda S."/>
            <person name="Hongoh Y."/>
            <person name="Hattori M."/>
            <person name="Ohkuma M."/>
        </authorList>
    </citation>
    <scope>NUCLEOTIDE SEQUENCE [LARGE SCALE GENOMIC DNA]</scope>
    <source>
        <strain evidence="2">JCM 15548</strain>
    </source>
</reference>
<dbReference type="Gene3D" id="3.60.120.10">
    <property type="entry name" value="Anthranilate synthase"/>
    <property type="match status" value="1"/>
</dbReference>
<sequence length="434" mass="48841">MRKWIPIDCSDQEVMLARFIHLTGEYEQAIILTDQLEGQIASYKSLKSLELLAGFGALHQFDGAFSELSKEVAEKDWYLGFLSYDLKDELHPLPSHADAPRIDFPKLWFFRPQWLIKAAHGECLLGYDPQCDNEETARQFLQHMHSIQLQEATSHQKTELQPSVSESDYIRTVEAIQDHIHRGDIYEINFCMEFTAENSDIHPQQTFLSILKQTAMPFSAFVKKGRKYVLSASPERYLKKTGRQIVSMPMKGTAPRGADKEADSINLHKLTHSVKERAENIMITDLVRNDLSMVAQKGTVEVIELCGAYPFPHVFQVVSTVEATLKKEGDWADAIAATFPMGSMTGAPKHRAMQLIDRFENHQRGLFSGAIGYITPEKDFDFSVVIRTLLYDEAAKSLSYSAGSAITALSDPGQEYKECLLKAATVRNILAGTV</sequence>
<dbReference type="InterPro" id="IPR005801">
    <property type="entry name" value="ADC_synthase"/>
</dbReference>
<protein>
    <submittedName>
        <fullName evidence="2">Para-aminobenzoate synthase, aminase component</fullName>
    </submittedName>
</protein>
<dbReference type="EMBL" id="BAZW01000078">
    <property type="protein sequence ID" value="GAO27617.1"/>
    <property type="molecule type" value="Genomic_DNA"/>
</dbReference>
<dbReference type="Pfam" id="PF00425">
    <property type="entry name" value="Chorismate_bind"/>
    <property type="match status" value="1"/>
</dbReference>
<proteinExistence type="predicted"/>
<dbReference type="STRING" id="1236989.JCM15548_14455"/>
<evidence type="ECO:0000313" key="2">
    <source>
        <dbReference type="EMBL" id="GAO27617.1"/>
    </source>
</evidence>
<dbReference type="RefSeq" id="WP_083985255.1">
    <property type="nucleotide sequence ID" value="NZ_BAZW01000078.1"/>
</dbReference>
<name>A0A0E9LPU7_9BACT</name>
<feature type="domain" description="Chorismate-utilising enzyme C-terminal" evidence="1">
    <location>
        <begin position="166"/>
        <end position="422"/>
    </location>
</feature>
<dbReference type="PANTHER" id="PTHR11236">
    <property type="entry name" value="AMINOBENZOATE/ANTHRANILATE SYNTHASE"/>
    <property type="match status" value="1"/>
</dbReference>
<evidence type="ECO:0000259" key="1">
    <source>
        <dbReference type="Pfam" id="PF00425"/>
    </source>
</evidence>
<dbReference type="GO" id="GO:0000162">
    <property type="term" value="P:L-tryptophan biosynthetic process"/>
    <property type="evidence" value="ECO:0007669"/>
    <property type="project" value="TreeGrafter"/>
</dbReference>
<comment type="caution">
    <text evidence="2">The sequence shown here is derived from an EMBL/GenBank/DDBJ whole genome shotgun (WGS) entry which is preliminary data.</text>
</comment>
<accession>A0A0E9LPU7</accession>
<evidence type="ECO:0000313" key="3">
    <source>
        <dbReference type="Proteomes" id="UP000032900"/>
    </source>
</evidence>
<dbReference type="Proteomes" id="UP000032900">
    <property type="component" value="Unassembled WGS sequence"/>
</dbReference>
<organism evidence="2 3">
    <name type="scientific">Geofilum rubicundum JCM 15548</name>
    <dbReference type="NCBI Taxonomy" id="1236989"/>
    <lineage>
        <taxon>Bacteria</taxon>
        <taxon>Pseudomonadati</taxon>
        <taxon>Bacteroidota</taxon>
        <taxon>Bacteroidia</taxon>
        <taxon>Marinilabiliales</taxon>
        <taxon>Marinilabiliaceae</taxon>
        <taxon>Geofilum</taxon>
    </lineage>
</organism>
<gene>
    <name evidence="2" type="ORF">JCM15548_14455</name>
</gene>